<dbReference type="Pfam" id="PF00501">
    <property type="entry name" value="AMP-binding"/>
    <property type="match status" value="1"/>
</dbReference>
<gene>
    <name evidence="4" type="ORF">DYY88_04645</name>
</gene>
<keyword evidence="5" id="KW-1185">Reference proteome</keyword>
<dbReference type="GO" id="GO:0008756">
    <property type="term" value="F:o-succinylbenzoate-CoA ligase activity"/>
    <property type="evidence" value="ECO:0007669"/>
    <property type="project" value="UniProtKB-EC"/>
</dbReference>
<feature type="region of interest" description="Disordered" evidence="1">
    <location>
        <begin position="108"/>
        <end position="156"/>
    </location>
</feature>
<evidence type="ECO:0000313" key="5">
    <source>
        <dbReference type="Proteomes" id="UP000292459"/>
    </source>
</evidence>
<evidence type="ECO:0000259" key="2">
    <source>
        <dbReference type="Pfam" id="PF00501"/>
    </source>
</evidence>
<dbReference type="SUPFAM" id="SSF56801">
    <property type="entry name" value="Acetyl-CoA synthetase-like"/>
    <property type="match status" value="1"/>
</dbReference>
<dbReference type="EC" id="6.2.1.26" evidence="4"/>
<evidence type="ECO:0000313" key="4">
    <source>
        <dbReference type="EMBL" id="RZM82533.1"/>
    </source>
</evidence>
<proteinExistence type="predicted"/>
<dbReference type="InterPro" id="IPR000873">
    <property type="entry name" value="AMP-dep_synth/lig_dom"/>
</dbReference>
<dbReference type="Pfam" id="PF13193">
    <property type="entry name" value="AMP-binding_C"/>
    <property type="match status" value="1"/>
</dbReference>
<evidence type="ECO:0000259" key="3">
    <source>
        <dbReference type="Pfam" id="PF13193"/>
    </source>
</evidence>
<dbReference type="EMBL" id="QVFV01000001">
    <property type="protein sequence ID" value="RZM82533.1"/>
    <property type="molecule type" value="Genomic_DNA"/>
</dbReference>
<dbReference type="InterPro" id="IPR045851">
    <property type="entry name" value="AMP-bd_C_sf"/>
</dbReference>
<dbReference type="Gene3D" id="3.30.300.30">
    <property type="match status" value="1"/>
</dbReference>
<protein>
    <submittedName>
        <fullName evidence="4">2-succinylbenzoate--CoA ligase</fullName>
        <ecNumber evidence="4">6.2.1.26</ecNumber>
    </submittedName>
</protein>
<feature type="compositionally biased region" description="Pro residues" evidence="1">
    <location>
        <begin position="131"/>
        <end position="143"/>
    </location>
</feature>
<dbReference type="AlphaFoldDB" id="A0A4Q7EGU4"/>
<sequence>MGTAMTPSEILQRRWGEPWLVAAGADTFWPQLAQWQHQLQHTQPRDLLLAEPDPIRLLAAFFAAAQRPCRIWLANPQWGTQEWSQVAAQCQPDLVIGTVPTAILRSRQQEKNNRQQLQDTSPIPLSSPTSLSPPPSSPAPQLPSSPTTTLHIPTGGSSGNIQFATHTWETLAASVWGFCRHFDCDRTNAYCLLPLYHVSGLMQAMRCLLSGGRLVIQPFRELLAAQDIEPLTDPSFLSLVPTQLQRLLASDHDFTPWLRQFTAILLGGAPPWPSLLQTARHRQLPLAPTYGMTETASQVATLLPQEFLAGHAGSGRSLPHAHLSILDEAGDPLPSQQVGRIAIAASSLALTRGATPIPSPLLTGDLGYLDAAGFLHVVGRETTLIFTGGEKVLPQEVEAAMLATGLVQDCAVLGVPDTDWGERVVAVITTTEPDPEIRLRSALQAQLSPYKMPKRWLVRAELPRNAQGKLNRAALRQWVMSQLGSTAATTGSALASGDGADG</sequence>
<keyword evidence="4" id="KW-0436">Ligase</keyword>
<feature type="compositionally biased region" description="Low complexity" evidence="1">
    <location>
        <begin position="120"/>
        <end position="130"/>
    </location>
</feature>
<dbReference type="Gene3D" id="3.40.50.12780">
    <property type="entry name" value="N-terminal domain of ligase-like"/>
    <property type="match status" value="1"/>
</dbReference>
<dbReference type="PANTHER" id="PTHR43201">
    <property type="entry name" value="ACYL-COA SYNTHETASE"/>
    <property type="match status" value="1"/>
</dbReference>
<evidence type="ECO:0000256" key="1">
    <source>
        <dbReference type="SAM" id="MobiDB-lite"/>
    </source>
</evidence>
<dbReference type="InterPro" id="IPR025110">
    <property type="entry name" value="AMP-bd_C"/>
</dbReference>
<dbReference type="Proteomes" id="UP000292459">
    <property type="component" value="Unassembled WGS sequence"/>
</dbReference>
<feature type="domain" description="AMP-dependent synthetase/ligase" evidence="2">
    <location>
        <begin position="33"/>
        <end position="349"/>
    </location>
</feature>
<dbReference type="GO" id="GO:0031956">
    <property type="term" value="F:medium-chain fatty acid-CoA ligase activity"/>
    <property type="evidence" value="ECO:0007669"/>
    <property type="project" value="TreeGrafter"/>
</dbReference>
<dbReference type="GO" id="GO:0006631">
    <property type="term" value="P:fatty acid metabolic process"/>
    <property type="evidence" value="ECO:0007669"/>
    <property type="project" value="TreeGrafter"/>
</dbReference>
<dbReference type="OrthoDB" id="9765680at2"/>
<comment type="caution">
    <text evidence="4">The sequence shown here is derived from an EMBL/GenBank/DDBJ whole genome shotgun (WGS) entry which is preliminary data.</text>
</comment>
<accession>A0A4Q7EGU4</accession>
<dbReference type="InterPro" id="IPR042099">
    <property type="entry name" value="ANL_N_sf"/>
</dbReference>
<reference evidence="4 5" key="1">
    <citation type="submission" date="2018-11" db="EMBL/GenBank/DDBJ databases">
        <title>Whole genome sequencing of an environmental sample.</title>
        <authorList>
            <person name="Sarangi A.N."/>
            <person name="Singh D."/>
            <person name="Tripathy S."/>
        </authorList>
    </citation>
    <scope>NUCLEOTIDE SEQUENCE [LARGE SCALE GENOMIC DNA]</scope>
    <source>
        <strain evidence="4 5">Lakshadweep</strain>
    </source>
</reference>
<feature type="domain" description="AMP-binding enzyme C-terminal" evidence="3">
    <location>
        <begin position="396"/>
        <end position="469"/>
    </location>
</feature>
<dbReference type="PANTHER" id="PTHR43201:SF32">
    <property type="entry name" value="2-SUCCINYLBENZOATE--COA LIGASE, CHLOROPLASTIC_PEROXISOMAL"/>
    <property type="match status" value="1"/>
</dbReference>
<organism evidence="4 5">
    <name type="scientific">Leptolyngbya iicbica LK</name>
    <dbReference type="NCBI Taxonomy" id="2294035"/>
    <lineage>
        <taxon>Bacteria</taxon>
        <taxon>Bacillati</taxon>
        <taxon>Cyanobacteriota</taxon>
        <taxon>Cyanophyceae</taxon>
        <taxon>Leptolyngbyales</taxon>
        <taxon>Leptolyngbyaceae</taxon>
        <taxon>Leptolyngbya group</taxon>
        <taxon>Leptolyngbya</taxon>
        <taxon>Leptolyngbya iicbica</taxon>
    </lineage>
</organism>
<name>A0A4Q7EGU4_9CYAN</name>